<dbReference type="Gene3D" id="3.40.50.150">
    <property type="entry name" value="Vaccinia Virus protein VP39"/>
    <property type="match status" value="1"/>
</dbReference>
<evidence type="ECO:0000256" key="3">
    <source>
        <dbReference type="SAM" id="MobiDB-lite"/>
    </source>
</evidence>
<comment type="caution">
    <text evidence="4">The sequence shown here is derived from an EMBL/GenBank/DDBJ whole genome shotgun (WGS) entry which is preliminary data.</text>
</comment>
<dbReference type="SUPFAM" id="SSF53335">
    <property type="entry name" value="S-adenosyl-L-methionine-dependent methyltransferases"/>
    <property type="match status" value="1"/>
</dbReference>
<dbReference type="PROSITE" id="PS00092">
    <property type="entry name" value="N6_MTASE"/>
    <property type="match status" value="1"/>
</dbReference>
<dbReference type="RefSeq" id="WP_016148675.1">
    <property type="nucleotide sequence ID" value="NZ_CABKSA010000002.1"/>
</dbReference>
<dbReference type="InterPro" id="IPR002052">
    <property type="entry name" value="DNA_methylase_N6_adenine_CS"/>
</dbReference>
<evidence type="ECO:0000313" key="5">
    <source>
        <dbReference type="Proteomes" id="UP000195897"/>
    </source>
</evidence>
<dbReference type="PIRSF" id="PIRSF004553">
    <property type="entry name" value="CHP00095"/>
    <property type="match status" value="1"/>
</dbReference>
<dbReference type="Pfam" id="PF03602">
    <property type="entry name" value="Cons_hypoth95"/>
    <property type="match status" value="1"/>
</dbReference>
<sequence>MRVISGTARGKKLTPVPGMDTRPTTDRVKESIFNIIQNHVRGARVLDLFAGTGQMGIEALSRGAASCDFVDHDKTAQSVARKNIDACRVSDRARLTGGDFGAFVSRCAKGQYDLIFLDPPYGGKILKEALSAIERFDILSETGIIVCESAAEDTVETGLRKGREYRYGAIKITIVSHDQEDGTDK</sequence>
<accession>A0A1Y4L9H2</accession>
<dbReference type="PANTHER" id="PTHR43542">
    <property type="entry name" value="METHYLTRANSFERASE"/>
    <property type="match status" value="1"/>
</dbReference>
<gene>
    <name evidence="4" type="ORF">B5F17_12990</name>
</gene>
<evidence type="ECO:0000313" key="4">
    <source>
        <dbReference type="EMBL" id="OUP51441.1"/>
    </source>
</evidence>
<dbReference type="NCBIfam" id="TIGR00095">
    <property type="entry name" value="16S rRNA (guanine(966)-N(2))-methyltransferase RsmD"/>
    <property type="match status" value="1"/>
</dbReference>
<dbReference type="InterPro" id="IPR004398">
    <property type="entry name" value="RNA_MeTrfase_RsmD"/>
</dbReference>
<dbReference type="EMBL" id="NFKK01000022">
    <property type="protein sequence ID" value="OUP51441.1"/>
    <property type="molecule type" value="Genomic_DNA"/>
</dbReference>
<evidence type="ECO:0000256" key="1">
    <source>
        <dbReference type="ARBA" id="ARBA00022603"/>
    </source>
</evidence>
<dbReference type="InterPro" id="IPR029063">
    <property type="entry name" value="SAM-dependent_MTases_sf"/>
</dbReference>
<keyword evidence="1 4" id="KW-0489">Methyltransferase</keyword>
<proteinExistence type="predicted"/>
<dbReference type="PANTHER" id="PTHR43542:SF1">
    <property type="entry name" value="METHYLTRANSFERASE"/>
    <property type="match status" value="1"/>
</dbReference>
<keyword evidence="2 4" id="KW-0808">Transferase</keyword>
<reference evidence="5" key="1">
    <citation type="submission" date="2017-04" db="EMBL/GenBank/DDBJ databases">
        <title>Function of individual gut microbiota members based on whole genome sequencing of pure cultures obtained from chicken caecum.</title>
        <authorList>
            <person name="Medvecky M."/>
            <person name="Cejkova D."/>
            <person name="Polansky O."/>
            <person name="Karasova D."/>
            <person name="Kubasova T."/>
            <person name="Cizek A."/>
            <person name="Rychlik I."/>
        </authorList>
    </citation>
    <scope>NUCLEOTIDE SEQUENCE [LARGE SCALE GENOMIC DNA]</scope>
    <source>
        <strain evidence="5">An180</strain>
    </source>
</reference>
<organism evidence="4 5">
    <name type="scientific">Butyricicoccus pullicaecorum</name>
    <dbReference type="NCBI Taxonomy" id="501571"/>
    <lineage>
        <taxon>Bacteria</taxon>
        <taxon>Bacillati</taxon>
        <taxon>Bacillota</taxon>
        <taxon>Clostridia</taxon>
        <taxon>Eubacteriales</taxon>
        <taxon>Butyricicoccaceae</taxon>
        <taxon>Butyricicoccus</taxon>
    </lineage>
</organism>
<dbReference type="GO" id="GO:0003676">
    <property type="term" value="F:nucleic acid binding"/>
    <property type="evidence" value="ECO:0007669"/>
    <property type="project" value="InterPro"/>
</dbReference>
<dbReference type="Proteomes" id="UP000195897">
    <property type="component" value="Unassembled WGS sequence"/>
</dbReference>
<dbReference type="CDD" id="cd02440">
    <property type="entry name" value="AdoMet_MTases"/>
    <property type="match status" value="1"/>
</dbReference>
<evidence type="ECO:0000256" key="2">
    <source>
        <dbReference type="ARBA" id="ARBA00022679"/>
    </source>
</evidence>
<dbReference type="GO" id="GO:0008168">
    <property type="term" value="F:methyltransferase activity"/>
    <property type="evidence" value="ECO:0007669"/>
    <property type="project" value="UniProtKB-KW"/>
</dbReference>
<protein>
    <submittedName>
        <fullName evidence="4">16S rRNA (Guanine(966)-N(2))-methyltransferase RsmD</fullName>
    </submittedName>
</protein>
<dbReference type="GO" id="GO:0031167">
    <property type="term" value="P:rRNA methylation"/>
    <property type="evidence" value="ECO:0007669"/>
    <property type="project" value="InterPro"/>
</dbReference>
<feature type="region of interest" description="Disordered" evidence="3">
    <location>
        <begin position="1"/>
        <end position="24"/>
    </location>
</feature>
<name>A0A1Y4L9H2_9FIRM</name>
<dbReference type="AlphaFoldDB" id="A0A1Y4L9H2"/>